<comment type="pathway">
    <text evidence="9">Metabolic intermediate biosynthesis; acetyl-CoA biosynthesis; acetyl-CoA from acetate: step 1/2.</text>
</comment>
<evidence type="ECO:0000313" key="11">
    <source>
        <dbReference type="EMBL" id="MBK1714600.1"/>
    </source>
</evidence>
<feature type="binding site" evidence="9">
    <location>
        <position position="13"/>
    </location>
    <ligand>
        <name>Mg(2+)</name>
        <dbReference type="ChEBI" id="CHEBI:18420"/>
    </ligand>
</feature>
<dbReference type="SUPFAM" id="SSF53067">
    <property type="entry name" value="Actin-like ATPase domain"/>
    <property type="match status" value="2"/>
</dbReference>
<accession>A0ABS1E0Y9</accession>
<name>A0ABS1E0Y9_RUBGE</name>
<evidence type="ECO:0000256" key="7">
    <source>
        <dbReference type="ARBA" id="ARBA00022840"/>
    </source>
</evidence>
<evidence type="ECO:0000256" key="8">
    <source>
        <dbReference type="ARBA" id="ARBA00022842"/>
    </source>
</evidence>
<dbReference type="PANTHER" id="PTHR21060">
    <property type="entry name" value="ACETATE KINASE"/>
    <property type="match status" value="1"/>
</dbReference>
<keyword evidence="7 9" id="KW-0067">ATP-binding</keyword>
<dbReference type="PROSITE" id="PS01075">
    <property type="entry name" value="ACETATE_KINASE_1"/>
    <property type="match status" value="1"/>
</dbReference>
<reference evidence="11" key="2">
    <citation type="journal article" date="2020" name="Microorganisms">
        <title>Osmotic Adaptation and Compatible Solute Biosynthesis of Phototrophic Bacteria as Revealed from Genome Analyses.</title>
        <authorList>
            <person name="Imhoff J.F."/>
            <person name="Rahn T."/>
            <person name="Kunzel S."/>
            <person name="Keller A."/>
            <person name="Neulinger S.C."/>
        </authorList>
    </citation>
    <scope>NUCLEOTIDE SEQUENCE</scope>
    <source>
        <strain evidence="11">IM 151</strain>
    </source>
</reference>
<keyword evidence="4 9" id="KW-0479">Metal-binding</keyword>
<organism evidence="11 12">
    <name type="scientific">Rubrivivax gelatinosus</name>
    <name type="common">Rhodocyclus gelatinosus</name>
    <name type="synonym">Rhodopseudomonas gelatinosa</name>
    <dbReference type="NCBI Taxonomy" id="28068"/>
    <lineage>
        <taxon>Bacteria</taxon>
        <taxon>Pseudomonadati</taxon>
        <taxon>Pseudomonadota</taxon>
        <taxon>Betaproteobacteria</taxon>
        <taxon>Burkholderiales</taxon>
        <taxon>Sphaerotilaceae</taxon>
        <taxon>Rubrivivax</taxon>
    </lineage>
</organism>
<comment type="subunit">
    <text evidence="9">Homodimer.</text>
</comment>
<keyword evidence="6 9" id="KW-0418">Kinase</keyword>
<dbReference type="RefSeq" id="WP_200379423.1">
    <property type="nucleotide sequence ID" value="NZ_NRRU01000073.1"/>
</dbReference>
<feature type="site" description="Transition state stabilizer" evidence="9">
    <location>
        <position position="178"/>
    </location>
</feature>
<comment type="caution">
    <text evidence="11">The sequence shown here is derived from an EMBL/GenBank/DDBJ whole genome shotgun (WGS) entry which is preliminary data.</text>
</comment>
<dbReference type="Gene3D" id="3.30.420.40">
    <property type="match status" value="2"/>
</dbReference>
<dbReference type="InterPro" id="IPR000890">
    <property type="entry name" value="Aliphatic_acid_kin_short-chain"/>
</dbReference>
<protein>
    <recommendedName>
        <fullName evidence="9">Acetate kinase</fullName>
        <ecNumber evidence="9">2.7.2.1</ecNumber>
    </recommendedName>
    <alternativeName>
        <fullName evidence="9">Acetokinase</fullName>
    </alternativeName>
</protein>
<evidence type="ECO:0000256" key="3">
    <source>
        <dbReference type="ARBA" id="ARBA00022679"/>
    </source>
</evidence>
<comment type="catalytic activity">
    <reaction evidence="9">
        <text>acetate + ATP = acetyl phosphate + ADP</text>
        <dbReference type="Rhea" id="RHEA:11352"/>
        <dbReference type="ChEBI" id="CHEBI:22191"/>
        <dbReference type="ChEBI" id="CHEBI:30089"/>
        <dbReference type="ChEBI" id="CHEBI:30616"/>
        <dbReference type="ChEBI" id="CHEBI:456216"/>
        <dbReference type="EC" id="2.7.2.1"/>
    </reaction>
</comment>
<evidence type="ECO:0000256" key="4">
    <source>
        <dbReference type="ARBA" id="ARBA00022723"/>
    </source>
</evidence>
<feature type="site" description="Transition state stabilizer" evidence="9">
    <location>
        <position position="237"/>
    </location>
</feature>
<feature type="binding site" evidence="9">
    <location>
        <position position="90"/>
    </location>
    <ligand>
        <name>substrate</name>
    </ligand>
</feature>
<proteinExistence type="inferred from homology"/>
<evidence type="ECO:0000256" key="10">
    <source>
        <dbReference type="RuleBase" id="RU003835"/>
    </source>
</evidence>
<dbReference type="PANTHER" id="PTHR21060:SF21">
    <property type="entry name" value="ACETATE KINASE"/>
    <property type="match status" value="1"/>
</dbReference>
<sequence length="393" mass="40940">MSAGLRDAVLAVNAGSSSLKFGVYERSGPALWTGLFEGLEPGGAPRWRLDREPVHDLVVPAGSGSFDAALAELLSLLAASGLRLAAVAHRIVHGGRRCTAPRALDDELLAYLHTLEPLAPLHQPHNLEGVEAIRAALPGLPQIACFDTAFHATMPAVERRLPLPRALHEQGLRRYGFHGLSYDYVSRTLAAATPRAAGRLLMAHLGNGASLCGAVGGRSMASSMGLSAVDGLMMGTRSGALDPGVLLYLWRAGWSLEQVESLLYRESGLKGVSGISADMRTLRASTEPAAAEAIELFTHRVLRESGAIIAAIGGLDVIAFAGGIGEHDARLRADVAAGLAFTGLKLDAAANLAATGDVLMPVHAADSTVEAWIVPTDEGRVAADAAFAHLDAG</sequence>
<comment type="cofactor">
    <cofactor evidence="9">
        <name>Mg(2+)</name>
        <dbReference type="ChEBI" id="CHEBI:18420"/>
    </cofactor>
    <cofactor evidence="9">
        <name>Mn(2+)</name>
        <dbReference type="ChEBI" id="CHEBI:29035"/>
    </cofactor>
    <text evidence="9">Mg(2+). Can also accept Mn(2+).</text>
</comment>
<dbReference type="EMBL" id="NRRU01000073">
    <property type="protein sequence ID" value="MBK1714600.1"/>
    <property type="molecule type" value="Genomic_DNA"/>
</dbReference>
<keyword evidence="5 9" id="KW-0547">Nucleotide-binding</keyword>
<feature type="binding site" evidence="9">
    <location>
        <position position="378"/>
    </location>
    <ligand>
        <name>Mg(2+)</name>
        <dbReference type="ChEBI" id="CHEBI:18420"/>
    </ligand>
</feature>
<dbReference type="PRINTS" id="PR00471">
    <property type="entry name" value="ACETATEKNASE"/>
</dbReference>
<dbReference type="PIRSF" id="PIRSF000722">
    <property type="entry name" value="Acetate_prop_kin"/>
    <property type="match status" value="1"/>
</dbReference>
<dbReference type="Proteomes" id="UP001041814">
    <property type="component" value="Unassembled WGS sequence"/>
</dbReference>
<feature type="binding site" evidence="9">
    <location>
        <begin position="323"/>
        <end position="327"/>
    </location>
    <ligand>
        <name>ATP</name>
        <dbReference type="ChEBI" id="CHEBI:30616"/>
    </ligand>
</feature>
<dbReference type="EC" id="2.7.2.1" evidence="9"/>
<dbReference type="InterPro" id="IPR043129">
    <property type="entry name" value="ATPase_NBD"/>
</dbReference>
<keyword evidence="2 9" id="KW-0963">Cytoplasm</keyword>
<evidence type="ECO:0000256" key="6">
    <source>
        <dbReference type="ARBA" id="ARBA00022777"/>
    </source>
</evidence>
<dbReference type="InterPro" id="IPR004372">
    <property type="entry name" value="Ac/propionate_kinase"/>
</dbReference>
<comment type="similarity">
    <text evidence="1 9 10">Belongs to the acetokinase family.</text>
</comment>
<feature type="binding site" evidence="9">
    <location>
        <position position="20"/>
    </location>
    <ligand>
        <name>ATP</name>
        <dbReference type="ChEBI" id="CHEBI:30616"/>
    </ligand>
</feature>
<dbReference type="Pfam" id="PF00871">
    <property type="entry name" value="Acetate_kinase"/>
    <property type="match status" value="1"/>
</dbReference>
<feature type="active site" description="Proton donor/acceptor" evidence="9">
    <location>
        <position position="147"/>
    </location>
</feature>
<comment type="function">
    <text evidence="9">Catalyzes the formation of acetyl phosphate from acetate and ATP. Can also catalyze the reverse reaction.</text>
</comment>
<evidence type="ECO:0000313" key="12">
    <source>
        <dbReference type="Proteomes" id="UP001041814"/>
    </source>
</evidence>
<evidence type="ECO:0000256" key="1">
    <source>
        <dbReference type="ARBA" id="ARBA00008748"/>
    </source>
</evidence>
<keyword evidence="3 9" id="KW-0808">Transferase</keyword>
<evidence type="ECO:0000256" key="5">
    <source>
        <dbReference type="ARBA" id="ARBA00022741"/>
    </source>
</evidence>
<reference evidence="11" key="1">
    <citation type="submission" date="2017-08" db="EMBL/GenBank/DDBJ databases">
        <authorList>
            <person name="Imhoff J.F."/>
            <person name="Rahn T."/>
            <person name="Kuenzel S."/>
            <person name="Neulinger S.C."/>
        </authorList>
    </citation>
    <scope>NUCLEOTIDE SEQUENCE</scope>
    <source>
        <strain evidence="11">IM 151</strain>
    </source>
</reference>
<dbReference type="NCBIfam" id="TIGR00016">
    <property type="entry name" value="ackA"/>
    <property type="match status" value="1"/>
</dbReference>
<dbReference type="GO" id="GO:0016301">
    <property type="term" value="F:kinase activity"/>
    <property type="evidence" value="ECO:0007669"/>
    <property type="project" value="UniProtKB-KW"/>
</dbReference>
<feature type="binding site" evidence="9">
    <location>
        <begin position="278"/>
        <end position="280"/>
    </location>
    <ligand>
        <name>ATP</name>
        <dbReference type="ChEBI" id="CHEBI:30616"/>
    </ligand>
</feature>
<dbReference type="InterPro" id="IPR023865">
    <property type="entry name" value="Aliphatic_acid_kinase_CS"/>
</dbReference>
<keyword evidence="12" id="KW-1185">Reference proteome</keyword>
<evidence type="ECO:0000256" key="2">
    <source>
        <dbReference type="ARBA" id="ARBA00022490"/>
    </source>
</evidence>
<dbReference type="HAMAP" id="MF_00020">
    <property type="entry name" value="Acetate_kinase"/>
    <property type="match status" value="1"/>
</dbReference>
<feature type="binding site" evidence="9">
    <location>
        <begin position="204"/>
        <end position="208"/>
    </location>
    <ligand>
        <name>ATP</name>
        <dbReference type="ChEBI" id="CHEBI:30616"/>
    </ligand>
</feature>
<gene>
    <name evidence="9" type="primary">ackA</name>
    <name evidence="11" type="ORF">CKO43_17670</name>
</gene>
<evidence type="ECO:0000256" key="9">
    <source>
        <dbReference type="HAMAP-Rule" id="MF_00020"/>
    </source>
</evidence>
<keyword evidence="8 9" id="KW-0460">Magnesium</keyword>
<comment type="subcellular location">
    <subcellularLocation>
        <location evidence="9">Cytoplasm</location>
    </subcellularLocation>
</comment>